<dbReference type="AlphaFoldDB" id="A0A9D4E9N5"/>
<evidence type="ECO:0000256" key="1">
    <source>
        <dbReference type="SAM" id="MobiDB-lite"/>
    </source>
</evidence>
<reference evidence="2" key="2">
    <citation type="submission" date="2020-11" db="EMBL/GenBank/DDBJ databases">
        <authorList>
            <person name="McCartney M.A."/>
            <person name="Auch B."/>
            <person name="Kono T."/>
            <person name="Mallez S."/>
            <person name="Becker A."/>
            <person name="Gohl D.M."/>
            <person name="Silverstein K.A.T."/>
            <person name="Koren S."/>
            <person name="Bechman K.B."/>
            <person name="Herman A."/>
            <person name="Abrahante J.E."/>
            <person name="Garbe J."/>
        </authorList>
    </citation>
    <scope>NUCLEOTIDE SEQUENCE</scope>
    <source>
        <strain evidence="2">Duluth1</strain>
        <tissue evidence="2">Whole animal</tissue>
    </source>
</reference>
<dbReference type="EMBL" id="JAIWYP010000009">
    <property type="protein sequence ID" value="KAH3775711.1"/>
    <property type="molecule type" value="Genomic_DNA"/>
</dbReference>
<feature type="region of interest" description="Disordered" evidence="1">
    <location>
        <begin position="27"/>
        <end position="50"/>
    </location>
</feature>
<comment type="caution">
    <text evidence="2">The sequence shown here is derived from an EMBL/GenBank/DDBJ whole genome shotgun (WGS) entry which is preliminary data.</text>
</comment>
<keyword evidence="3" id="KW-1185">Reference proteome</keyword>
<reference evidence="2" key="1">
    <citation type="journal article" date="2019" name="bioRxiv">
        <title>The Genome of the Zebra Mussel, Dreissena polymorpha: A Resource for Invasive Species Research.</title>
        <authorList>
            <person name="McCartney M.A."/>
            <person name="Auch B."/>
            <person name="Kono T."/>
            <person name="Mallez S."/>
            <person name="Zhang Y."/>
            <person name="Obille A."/>
            <person name="Becker A."/>
            <person name="Abrahante J.E."/>
            <person name="Garbe J."/>
            <person name="Badalamenti J.P."/>
            <person name="Herman A."/>
            <person name="Mangelson H."/>
            <person name="Liachko I."/>
            <person name="Sullivan S."/>
            <person name="Sone E.D."/>
            <person name="Koren S."/>
            <person name="Silverstein K.A.T."/>
            <person name="Beckman K.B."/>
            <person name="Gohl D.M."/>
        </authorList>
    </citation>
    <scope>NUCLEOTIDE SEQUENCE</scope>
    <source>
        <strain evidence="2">Duluth1</strain>
        <tissue evidence="2">Whole animal</tissue>
    </source>
</reference>
<feature type="compositionally biased region" description="Polar residues" evidence="1">
    <location>
        <begin position="31"/>
        <end position="44"/>
    </location>
</feature>
<gene>
    <name evidence="2" type="ORF">DPMN_177116</name>
</gene>
<accession>A0A9D4E9N5</accession>
<evidence type="ECO:0000313" key="2">
    <source>
        <dbReference type="EMBL" id="KAH3775711.1"/>
    </source>
</evidence>
<organism evidence="2 3">
    <name type="scientific">Dreissena polymorpha</name>
    <name type="common">Zebra mussel</name>
    <name type="synonym">Mytilus polymorpha</name>
    <dbReference type="NCBI Taxonomy" id="45954"/>
    <lineage>
        <taxon>Eukaryota</taxon>
        <taxon>Metazoa</taxon>
        <taxon>Spiralia</taxon>
        <taxon>Lophotrochozoa</taxon>
        <taxon>Mollusca</taxon>
        <taxon>Bivalvia</taxon>
        <taxon>Autobranchia</taxon>
        <taxon>Heteroconchia</taxon>
        <taxon>Euheterodonta</taxon>
        <taxon>Imparidentia</taxon>
        <taxon>Neoheterodontei</taxon>
        <taxon>Myida</taxon>
        <taxon>Dreissenoidea</taxon>
        <taxon>Dreissenidae</taxon>
        <taxon>Dreissena</taxon>
    </lineage>
</organism>
<protein>
    <submittedName>
        <fullName evidence="2">Uncharacterized protein</fullName>
    </submittedName>
</protein>
<evidence type="ECO:0000313" key="3">
    <source>
        <dbReference type="Proteomes" id="UP000828390"/>
    </source>
</evidence>
<proteinExistence type="predicted"/>
<sequence>MIRRTSFNILIQNSDFSQMVDKKYCMRDRPNSNSRVANSGNSPIEEQMDG</sequence>
<name>A0A9D4E9N5_DREPO</name>
<dbReference type="Proteomes" id="UP000828390">
    <property type="component" value="Unassembled WGS sequence"/>
</dbReference>